<protein>
    <recommendedName>
        <fullName evidence="1">Endonuclease/exonuclease/phosphatase domain-containing protein</fullName>
    </recommendedName>
</protein>
<dbReference type="AlphaFoldDB" id="E2CA75"/>
<feature type="non-terminal residue" evidence="2">
    <location>
        <position position="1"/>
    </location>
</feature>
<dbReference type="OrthoDB" id="7612452at2759"/>
<dbReference type="GO" id="GO:0003824">
    <property type="term" value="F:catalytic activity"/>
    <property type="evidence" value="ECO:0007669"/>
    <property type="project" value="InterPro"/>
</dbReference>
<gene>
    <name evidence="2" type="ORF">EAI_03652</name>
</gene>
<dbReference type="InParanoid" id="E2CA75"/>
<sequence>PVIVAGDFNAKSEVWGSRRGDRRGEETVDWAAGLGLHILNEGDKSTFVGQQGESIIDLTWATPAAMGRVQTWRVADE</sequence>
<evidence type="ECO:0000313" key="3">
    <source>
        <dbReference type="Proteomes" id="UP000008237"/>
    </source>
</evidence>
<dbReference type="Pfam" id="PF14529">
    <property type="entry name" value="Exo_endo_phos_2"/>
    <property type="match status" value="1"/>
</dbReference>
<dbReference type="Gene3D" id="3.60.10.10">
    <property type="entry name" value="Endonuclease/exonuclease/phosphatase"/>
    <property type="match status" value="1"/>
</dbReference>
<evidence type="ECO:0000313" key="2">
    <source>
        <dbReference type="EMBL" id="EFN75156.1"/>
    </source>
</evidence>
<dbReference type="SUPFAM" id="SSF56219">
    <property type="entry name" value="DNase I-like"/>
    <property type="match status" value="1"/>
</dbReference>
<keyword evidence="3" id="KW-1185">Reference proteome</keyword>
<proteinExistence type="predicted"/>
<accession>E2CA75</accession>
<reference evidence="2 3" key="1">
    <citation type="journal article" date="2010" name="Science">
        <title>Genomic comparison of the ants Camponotus floridanus and Harpegnathos saltator.</title>
        <authorList>
            <person name="Bonasio R."/>
            <person name="Zhang G."/>
            <person name="Ye C."/>
            <person name="Mutti N.S."/>
            <person name="Fang X."/>
            <person name="Qin N."/>
            <person name="Donahue G."/>
            <person name="Yang P."/>
            <person name="Li Q."/>
            <person name="Li C."/>
            <person name="Zhang P."/>
            <person name="Huang Z."/>
            <person name="Berger S.L."/>
            <person name="Reinberg D."/>
            <person name="Wang J."/>
            <person name="Liebig J."/>
        </authorList>
    </citation>
    <scope>NUCLEOTIDE SEQUENCE [LARGE SCALE GENOMIC DNA]</scope>
    <source>
        <strain evidence="2 3">R22 G/1</strain>
    </source>
</reference>
<dbReference type="InterPro" id="IPR036691">
    <property type="entry name" value="Endo/exonu/phosph_ase_sf"/>
</dbReference>
<evidence type="ECO:0000259" key="1">
    <source>
        <dbReference type="Pfam" id="PF14529"/>
    </source>
</evidence>
<dbReference type="EMBL" id="GL453939">
    <property type="protein sequence ID" value="EFN75156.1"/>
    <property type="molecule type" value="Genomic_DNA"/>
</dbReference>
<feature type="non-terminal residue" evidence="2">
    <location>
        <position position="77"/>
    </location>
</feature>
<dbReference type="Proteomes" id="UP000008237">
    <property type="component" value="Unassembled WGS sequence"/>
</dbReference>
<feature type="domain" description="Endonuclease/exonuclease/phosphatase" evidence="1">
    <location>
        <begin position="1"/>
        <end position="68"/>
    </location>
</feature>
<dbReference type="InterPro" id="IPR005135">
    <property type="entry name" value="Endo/exonuclease/phosphatase"/>
</dbReference>
<name>E2CA75_HARSA</name>
<organism evidence="3">
    <name type="scientific">Harpegnathos saltator</name>
    <name type="common">Jerdon's jumping ant</name>
    <dbReference type="NCBI Taxonomy" id="610380"/>
    <lineage>
        <taxon>Eukaryota</taxon>
        <taxon>Metazoa</taxon>
        <taxon>Ecdysozoa</taxon>
        <taxon>Arthropoda</taxon>
        <taxon>Hexapoda</taxon>
        <taxon>Insecta</taxon>
        <taxon>Pterygota</taxon>
        <taxon>Neoptera</taxon>
        <taxon>Endopterygota</taxon>
        <taxon>Hymenoptera</taxon>
        <taxon>Apocrita</taxon>
        <taxon>Aculeata</taxon>
        <taxon>Formicoidea</taxon>
        <taxon>Formicidae</taxon>
        <taxon>Ponerinae</taxon>
        <taxon>Ponerini</taxon>
        <taxon>Harpegnathos</taxon>
    </lineage>
</organism>